<protein>
    <submittedName>
        <fullName evidence="2">DUF4123 domain-containing protein</fullName>
    </submittedName>
</protein>
<organism evidence="2 3">
    <name type="scientific">Azospirillum oleiclasticum</name>
    <dbReference type="NCBI Taxonomy" id="2735135"/>
    <lineage>
        <taxon>Bacteria</taxon>
        <taxon>Pseudomonadati</taxon>
        <taxon>Pseudomonadota</taxon>
        <taxon>Alphaproteobacteria</taxon>
        <taxon>Rhodospirillales</taxon>
        <taxon>Azospirillaceae</taxon>
        <taxon>Azospirillum</taxon>
    </lineage>
</organism>
<name>A0ABX2T1T4_9PROT</name>
<evidence type="ECO:0000313" key="3">
    <source>
        <dbReference type="Proteomes" id="UP000584642"/>
    </source>
</evidence>
<keyword evidence="3" id="KW-1185">Reference proteome</keyword>
<accession>A0ABX2T1T4</accession>
<dbReference type="RefSeq" id="WP_180279971.1">
    <property type="nucleotide sequence ID" value="NZ_JABFDB010000001.1"/>
</dbReference>
<reference evidence="2 3" key="1">
    <citation type="submission" date="2020-05" db="EMBL/GenBank/DDBJ databases">
        <title>Azospirillum oleiclasticum sp. nov, a nitrogen-fixing and heavy crude oil-emulsifying bacterium isolated from the crude oil of Yumen Oilfield.</title>
        <authorList>
            <person name="Wu D."/>
            <person name="Cai M."/>
            <person name="Zhang X."/>
        </authorList>
    </citation>
    <scope>NUCLEOTIDE SEQUENCE [LARGE SCALE GENOMIC DNA]</scope>
    <source>
        <strain evidence="2 3">ROY-1-1-2</strain>
    </source>
</reference>
<dbReference type="Proteomes" id="UP000584642">
    <property type="component" value="Unassembled WGS sequence"/>
</dbReference>
<feature type="domain" description="DUF4123" evidence="1">
    <location>
        <begin position="33"/>
        <end position="152"/>
    </location>
</feature>
<comment type="caution">
    <text evidence="2">The sequence shown here is derived from an EMBL/GenBank/DDBJ whole genome shotgun (WGS) entry which is preliminary data.</text>
</comment>
<dbReference type="Pfam" id="PF13503">
    <property type="entry name" value="DUF4123"/>
    <property type="match status" value="1"/>
</dbReference>
<gene>
    <name evidence="2" type="ORF">HND93_00675</name>
</gene>
<evidence type="ECO:0000259" key="1">
    <source>
        <dbReference type="Pfam" id="PF13503"/>
    </source>
</evidence>
<dbReference type="EMBL" id="JABFDB010000001">
    <property type="protein sequence ID" value="NYZ18208.1"/>
    <property type="molecule type" value="Genomic_DNA"/>
</dbReference>
<sequence>MPTRLSPARMAALSALVWPQETAPPDAEGQHTYMLIDAARRPGIHRSLAEHQAELPIRSLYQGETAEQFADVSPYVARLDPGVDYAHYLVDQGWGDSWGLFVHSTLDIDGVRRHFRKFTIVNTEDGKTLLFRFYDPRVLCGFLPTCDDGQLGALFGGVLRYLAEDEGGACLRHFELTDGGLRAIRHPIRE</sequence>
<proteinExistence type="predicted"/>
<dbReference type="InterPro" id="IPR025391">
    <property type="entry name" value="DUF4123"/>
</dbReference>
<evidence type="ECO:0000313" key="2">
    <source>
        <dbReference type="EMBL" id="NYZ18208.1"/>
    </source>
</evidence>